<organism evidence="4">
    <name type="scientific">Leucothrix mucor</name>
    <dbReference type="NCBI Taxonomy" id="45248"/>
    <lineage>
        <taxon>Bacteria</taxon>
        <taxon>Pseudomonadati</taxon>
        <taxon>Pseudomonadota</taxon>
        <taxon>Gammaproteobacteria</taxon>
        <taxon>Thiotrichales</taxon>
        <taxon>Thiotrichaceae</taxon>
        <taxon>Leucothrix</taxon>
    </lineage>
</organism>
<name>A0A7V2WUH9_LEUMU</name>
<keyword evidence="3" id="KW-0460">Magnesium</keyword>
<evidence type="ECO:0000256" key="1">
    <source>
        <dbReference type="ARBA" id="ARBA00001946"/>
    </source>
</evidence>
<dbReference type="Gene3D" id="3.40.50.1000">
    <property type="entry name" value="HAD superfamily/HAD-like"/>
    <property type="match status" value="1"/>
</dbReference>
<dbReference type="GO" id="GO:0016787">
    <property type="term" value="F:hydrolase activity"/>
    <property type="evidence" value="ECO:0007669"/>
    <property type="project" value="UniProtKB-KW"/>
</dbReference>
<dbReference type="InterPro" id="IPR006439">
    <property type="entry name" value="HAD-SF_hydro_IA"/>
</dbReference>
<dbReference type="GO" id="GO:0009231">
    <property type="term" value="P:riboflavin biosynthetic process"/>
    <property type="evidence" value="ECO:0007669"/>
    <property type="project" value="TreeGrafter"/>
</dbReference>
<dbReference type="SUPFAM" id="SSF56784">
    <property type="entry name" value="HAD-like"/>
    <property type="match status" value="1"/>
</dbReference>
<dbReference type="Proteomes" id="UP000885750">
    <property type="component" value="Unassembled WGS sequence"/>
</dbReference>
<sequence length="227" mass="26101">MTIKCITFDLDDTLWACEPVLRRAEQTCYRWLAHYYPKITTRYNQKQLVENRLQYLHSHPDQAFNFTQIRLDWLAQLADEFSYPAHMADDAFHVFWLARNEVTLFAGVLESLEQLATHFRLGTISNGNADVNHIGLGKYFDFSVNVCNAGAAKPEPEIFHYAMQQAGCDASEILHIGDHPQQDVLGALNAGLFAIWYNPSRDVWLEDKKPTVIIQSLDEIEEQAHFL</sequence>
<keyword evidence="2 4" id="KW-0378">Hydrolase</keyword>
<dbReference type="SFLD" id="SFLDS00003">
    <property type="entry name" value="Haloacid_Dehalogenase"/>
    <property type="match status" value="1"/>
</dbReference>
<dbReference type="PANTHER" id="PTHR46470:SF4">
    <property type="entry name" value="5-AMINO-6-(5-PHOSPHO-D-RIBITYLAMINO)URACIL PHOSPHATASE YIGB"/>
    <property type="match status" value="1"/>
</dbReference>
<evidence type="ECO:0000313" key="4">
    <source>
        <dbReference type="EMBL" id="HFC92093.1"/>
    </source>
</evidence>
<dbReference type="InterPro" id="IPR051400">
    <property type="entry name" value="HAD-like_hydrolase"/>
</dbReference>
<dbReference type="EMBL" id="DRMS01000184">
    <property type="protein sequence ID" value="HFC92093.1"/>
    <property type="molecule type" value="Genomic_DNA"/>
</dbReference>
<dbReference type="PANTHER" id="PTHR46470">
    <property type="entry name" value="N-ACYLNEURAMINATE-9-PHOSPHATASE"/>
    <property type="match status" value="1"/>
</dbReference>
<dbReference type="AlphaFoldDB" id="A0A7V2WUH9"/>
<reference evidence="4" key="1">
    <citation type="journal article" date="2020" name="mSystems">
        <title>Genome- and Community-Level Interaction Insights into Carbon Utilization and Element Cycling Functions of Hydrothermarchaeota in Hydrothermal Sediment.</title>
        <authorList>
            <person name="Zhou Z."/>
            <person name="Liu Y."/>
            <person name="Xu W."/>
            <person name="Pan J."/>
            <person name="Luo Z.H."/>
            <person name="Li M."/>
        </authorList>
    </citation>
    <scope>NUCLEOTIDE SEQUENCE [LARGE SCALE GENOMIC DNA]</scope>
    <source>
        <strain evidence="4">HyVt-493</strain>
    </source>
</reference>
<comment type="cofactor">
    <cofactor evidence="1">
        <name>Mg(2+)</name>
        <dbReference type="ChEBI" id="CHEBI:18420"/>
    </cofactor>
</comment>
<dbReference type="NCBIfam" id="TIGR01509">
    <property type="entry name" value="HAD-SF-IA-v3"/>
    <property type="match status" value="1"/>
</dbReference>
<evidence type="ECO:0000256" key="2">
    <source>
        <dbReference type="ARBA" id="ARBA00022801"/>
    </source>
</evidence>
<dbReference type="Gene3D" id="1.20.120.1600">
    <property type="match status" value="1"/>
</dbReference>
<dbReference type="NCBIfam" id="TIGR01549">
    <property type="entry name" value="HAD-SF-IA-v1"/>
    <property type="match status" value="1"/>
</dbReference>
<evidence type="ECO:0000256" key="3">
    <source>
        <dbReference type="ARBA" id="ARBA00022842"/>
    </source>
</evidence>
<gene>
    <name evidence="4" type="ORF">ENJ51_04700</name>
</gene>
<dbReference type="SFLD" id="SFLDG01129">
    <property type="entry name" value="C1.5:_HAD__Beta-PGM__Phosphata"/>
    <property type="match status" value="1"/>
</dbReference>
<dbReference type="InterPro" id="IPR036412">
    <property type="entry name" value="HAD-like_sf"/>
</dbReference>
<accession>A0A7V2WUH9</accession>
<proteinExistence type="predicted"/>
<dbReference type="InterPro" id="IPR023214">
    <property type="entry name" value="HAD_sf"/>
</dbReference>
<protein>
    <submittedName>
        <fullName evidence="4">HAD family hydrolase</fullName>
    </submittedName>
</protein>
<dbReference type="Pfam" id="PF00702">
    <property type="entry name" value="Hydrolase"/>
    <property type="match status" value="1"/>
</dbReference>
<comment type="caution">
    <text evidence="4">The sequence shown here is derived from an EMBL/GenBank/DDBJ whole genome shotgun (WGS) entry which is preliminary data.</text>
</comment>